<gene>
    <name evidence="4" type="ORF">JCM10512_4478</name>
</gene>
<dbReference type="SUPFAM" id="SSF52172">
    <property type="entry name" value="CheY-like"/>
    <property type="match status" value="1"/>
</dbReference>
<reference evidence="4 5" key="1">
    <citation type="journal article" date="2014" name="Genome Announc.">
        <title>Draft Genome Sequence of Bacteroides reticulotermitis Strain JCM 10512T, Isolated from the Gut of a Termite.</title>
        <authorList>
            <person name="Yuki M."/>
            <person name="Oshima K."/>
            <person name="Suda W."/>
            <person name="Sakamoto M."/>
            <person name="Iida T."/>
            <person name="Hattori M."/>
            <person name="Ohkuma M."/>
        </authorList>
    </citation>
    <scope>NUCLEOTIDE SEQUENCE [LARGE SCALE GENOMIC DNA]</scope>
    <source>
        <strain evidence="4 5">JCM 10512</strain>
    </source>
</reference>
<dbReference type="SMART" id="SM00448">
    <property type="entry name" value="REC"/>
    <property type="match status" value="1"/>
</dbReference>
<organism evidence="4 5">
    <name type="scientific">Bacteroides reticulotermitis JCM 10512</name>
    <dbReference type="NCBI Taxonomy" id="1445607"/>
    <lineage>
        <taxon>Bacteria</taxon>
        <taxon>Pseudomonadati</taxon>
        <taxon>Bacteroidota</taxon>
        <taxon>Bacteroidia</taxon>
        <taxon>Bacteroidales</taxon>
        <taxon>Bacteroidaceae</taxon>
        <taxon>Bacteroides</taxon>
    </lineage>
</organism>
<dbReference type="STRING" id="1445607.JCM10512_4478"/>
<dbReference type="InterPro" id="IPR011006">
    <property type="entry name" value="CheY-like_superfamily"/>
</dbReference>
<keyword evidence="1 2" id="KW-0597">Phosphoprotein</keyword>
<dbReference type="InterPro" id="IPR050595">
    <property type="entry name" value="Bact_response_regulator"/>
</dbReference>
<keyword evidence="5" id="KW-1185">Reference proteome</keyword>
<accession>W4UZU7</accession>
<dbReference type="InterPro" id="IPR001789">
    <property type="entry name" value="Sig_transdc_resp-reg_receiver"/>
</dbReference>
<dbReference type="AlphaFoldDB" id="W4UZU7"/>
<name>W4UZU7_9BACE</name>
<feature type="modified residue" description="4-aspartylphosphate" evidence="2">
    <location>
        <position position="58"/>
    </location>
</feature>
<evidence type="ECO:0000313" key="5">
    <source>
        <dbReference type="Proteomes" id="UP000019131"/>
    </source>
</evidence>
<sequence>MVLFNMKKKILLVDDKATIGKIVDVYLGKEYDFTYLEDPLKAIEWLNEGNYPDLIISDIRMPLMTGDEFLRYMKSNELFKSIPIVILSSEESTTERIRLLEEGAADYILKPFNPLELKVRIKKIIA</sequence>
<dbReference type="EMBL" id="BAIV01000035">
    <property type="protein sequence ID" value="GAE85999.1"/>
    <property type="molecule type" value="Genomic_DNA"/>
</dbReference>
<comment type="caution">
    <text evidence="4">The sequence shown here is derived from an EMBL/GenBank/DDBJ whole genome shotgun (WGS) entry which is preliminary data.</text>
</comment>
<evidence type="ECO:0000313" key="4">
    <source>
        <dbReference type="EMBL" id="GAE85999.1"/>
    </source>
</evidence>
<protein>
    <submittedName>
        <fullName evidence="4">Two-component system response regulator</fullName>
    </submittedName>
</protein>
<dbReference type="PANTHER" id="PTHR44591">
    <property type="entry name" value="STRESS RESPONSE REGULATOR PROTEIN 1"/>
    <property type="match status" value="1"/>
</dbReference>
<dbReference type="Pfam" id="PF00072">
    <property type="entry name" value="Response_reg"/>
    <property type="match status" value="1"/>
</dbReference>
<dbReference type="PANTHER" id="PTHR44591:SF3">
    <property type="entry name" value="RESPONSE REGULATORY DOMAIN-CONTAINING PROTEIN"/>
    <property type="match status" value="1"/>
</dbReference>
<dbReference type="GO" id="GO:0000160">
    <property type="term" value="P:phosphorelay signal transduction system"/>
    <property type="evidence" value="ECO:0007669"/>
    <property type="project" value="InterPro"/>
</dbReference>
<dbReference type="Proteomes" id="UP000019131">
    <property type="component" value="Unassembled WGS sequence"/>
</dbReference>
<dbReference type="Gene3D" id="3.40.50.2300">
    <property type="match status" value="1"/>
</dbReference>
<dbReference type="PROSITE" id="PS50110">
    <property type="entry name" value="RESPONSE_REGULATORY"/>
    <property type="match status" value="1"/>
</dbReference>
<evidence type="ECO:0000259" key="3">
    <source>
        <dbReference type="PROSITE" id="PS50110"/>
    </source>
</evidence>
<proteinExistence type="predicted"/>
<feature type="domain" description="Response regulatory" evidence="3">
    <location>
        <begin position="9"/>
        <end position="125"/>
    </location>
</feature>
<evidence type="ECO:0000256" key="2">
    <source>
        <dbReference type="PROSITE-ProRule" id="PRU00169"/>
    </source>
</evidence>
<evidence type="ECO:0000256" key="1">
    <source>
        <dbReference type="ARBA" id="ARBA00022553"/>
    </source>
</evidence>